<dbReference type="SUPFAM" id="SSF57184">
    <property type="entry name" value="Growth factor receptor domain"/>
    <property type="match status" value="1"/>
</dbReference>
<dbReference type="InterPro" id="IPR000152">
    <property type="entry name" value="EGF-type_Asp/Asn_hydroxyl_site"/>
</dbReference>
<evidence type="ECO:0000256" key="7">
    <source>
        <dbReference type="SAM" id="MobiDB-lite"/>
    </source>
</evidence>
<feature type="domain" description="EGF-like" evidence="8">
    <location>
        <begin position="338"/>
        <end position="378"/>
    </location>
</feature>
<dbReference type="SUPFAM" id="SSF57196">
    <property type="entry name" value="EGF/Laminin"/>
    <property type="match status" value="1"/>
</dbReference>
<keyword evidence="1 6" id="KW-0245">EGF-like domain</keyword>
<dbReference type="InterPro" id="IPR000742">
    <property type="entry name" value="EGF"/>
</dbReference>
<dbReference type="GO" id="GO:0071944">
    <property type="term" value="C:cell periphery"/>
    <property type="evidence" value="ECO:0007669"/>
    <property type="project" value="UniProtKB-ARBA"/>
</dbReference>
<dbReference type="InterPro" id="IPR052235">
    <property type="entry name" value="Nephronectin_domain"/>
</dbReference>
<evidence type="ECO:0000313" key="10">
    <source>
        <dbReference type="Proteomes" id="UP001279410"/>
    </source>
</evidence>
<dbReference type="SMART" id="SM00179">
    <property type="entry name" value="EGF_CA"/>
    <property type="match status" value="3"/>
</dbReference>
<keyword evidence="3" id="KW-0677">Repeat</keyword>
<dbReference type="FunFam" id="2.10.25.10:FF:000010">
    <property type="entry name" value="Pro-epidermal growth factor"/>
    <property type="match status" value="1"/>
</dbReference>
<reference evidence="9" key="1">
    <citation type="submission" date="2022-08" db="EMBL/GenBank/DDBJ databases">
        <title>Genome sequencing of akame (Lates japonicus).</title>
        <authorList>
            <person name="Hashiguchi Y."/>
            <person name="Takahashi H."/>
        </authorList>
    </citation>
    <scope>NUCLEOTIDE SEQUENCE</scope>
    <source>
        <strain evidence="9">Kochi</strain>
    </source>
</reference>
<dbReference type="Proteomes" id="UP001279410">
    <property type="component" value="Unassembled WGS sequence"/>
</dbReference>
<dbReference type="PROSITE" id="PS00010">
    <property type="entry name" value="ASX_HYDROXYL"/>
    <property type="match status" value="3"/>
</dbReference>
<dbReference type="Gene3D" id="2.10.25.10">
    <property type="entry name" value="Laminin"/>
    <property type="match status" value="4"/>
</dbReference>
<keyword evidence="2" id="KW-0732">Signal</keyword>
<sequence>MSARRSGVHTVGPTFLASSHICASDGASDLRPNVIVNRYCRHGPVKQRPSFLSFVTGIKLLQNKPSTDTTAKGRPRFSGQTIRPDRRPQRSASKPNHHQPPDRSVISRRSPDACGPSRAPTAPQQICLDVASNDNEHRRQTSAAEPPCHLSLTPDQTDTVNIACLLNWLRPQTFCSPTSIPTRPILKVLSNSDQSLRLPGAGNSTTPTRANHVNECGLVERPCSQRCMNTHGSYRCYCEPGYTLSADGYTCAREAACSSLRCQFGCQMERGGEVRCLCPPGLHLATDNKTCKDVDECQRDVNVCPLRQTCKNTFGSFVCVCQDGFVMGTLKGSVQCRDKDECLTGSHRCNRHAQCVNTDGSYTCQCLEDYFGNGHTCWPRRAPQSKALMYFNYKLSKRTKQIQPSS</sequence>
<feature type="domain" description="EGF-like" evidence="8">
    <location>
        <begin position="293"/>
        <end position="337"/>
    </location>
</feature>
<dbReference type="CDD" id="cd00054">
    <property type="entry name" value="EGF_CA"/>
    <property type="match status" value="3"/>
</dbReference>
<keyword evidence="10" id="KW-1185">Reference proteome</keyword>
<dbReference type="PROSITE" id="PS01187">
    <property type="entry name" value="EGF_CA"/>
    <property type="match status" value="2"/>
</dbReference>
<comment type="caution">
    <text evidence="9">The sequence shown here is derived from an EMBL/GenBank/DDBJ whole genome shotgun (WGS) entry which is preliminary data.</text>
</comment>
<keyword evidence="5" id="KW-0325">Glycoprotein</keyword>
<dbReference type="InterPro" id="IPR024731">
    <property type="entry name" value="NELL2-like_EGF"/>
</dbReference>
<dbReference type="FunFam" id="2.10.25.10:FF:000038">
    <property type="entry name" value="Fibrillin 2"/>
    <property type="match status" value="2"/>
</dbReference>
<evidence type="ECO:0000256" key="6">
    <source>
        <dbReference type="PROSITE-ProRule" id="PRU00076"/>
    </source>
</evidence>
<dbReference type="AlphaFoldDB" id="A0AAD3R1P6"/>
<evidence type="ECO:0000256" key="5">
    <source>
        <dbReference type="ARBA" id="ARBA00023180"/>
    </source>
</evidence>
<comment type="caution">
    <text evidence="6">Lacks conserved residue(s) required for the propagation of feature annotation.</text>
</comment>
<dbReference type="InterPro" id="IPR049883">
    <property type="entry name" value="NOTCH1_EGF-like"/>
</dbReference>
<evidence type="ECO:0000256" key="1">
    <source>
        <dbReference type="ARBA" id="ARBA00022536"/>
    </source>
</evidence>
<accession>A0AAD3R1P6</accession>
<feature type="region of interest" description="Disordered" evidence="7">
    <location>
        <begin position="64"/>
        <end position="125"/>
    </location>
</feature>
<dbReference type="GO" id="GO:0030855">
    <property type="term" value="P:epithelial cell differentiation"/>
    <property type="evidence" value="ECO:0007669"/>
    <property type="project" value="UniProtKB-ARBA"/>
</dbReference>
<protein>
    <submittedName>
        <fullName evidence="9">Nephronectin-like protein</fullName>
    </submittedName>
</protein>
<dbReference type="InterPro" id="IPR001881">
    <property type="entry name" value="EGF-like_Ca-bd_dom"/>
</dbReference>
<evidence type="ECO:0000256" key="3">
    <source>
        <dbReference type="ARBA" id="ARBA00022737"/>
    </source>
</evidence>
<evidence type="ECO:0000256" key="2">
    <source>
        <dbReference type="ARBA" id="ARBA00022729"/>
    </source>
</evidence>
<proteinExistence type="predicted"/>
<evidence type="ECO:0000313" key="9">
    <source>
        <dbReference type="EMBL" id="GLD52143.1"/>
    </source>
</evidence>
<dbReference type="GO" id="GO:0005509">
    <property type="term" value="F:calcium ion binding"/>
    <property type="evidence" value="ECO:0007669"/>
    <property type="project" value="InterPro"/>
</dbReference>
<dbReference type="EMBL" id="BRZM01000013">
    <property type="protein sequence ID" value="GLD52143.1"/>
    <property type="molecule type" value="Genomic_DNA"/>
</dbReference>
<name>A0AAD3R1P6_LATJO</name>
<dbReference type="SMART" id="SM00181">
    <property type="entry name" value="EGF"/>
    <property type="match status" value="4"/>
</dbReference>
<evidence type="ECO:0000256" key="4">
    <source>
        <dbReference type="ARBA" id="ARBA00023157"/>
    </source>
</evidence>
<dbReference type="PANTHER" id="PTHR24050">
    <property type="entry name" value="PA14 DOMAIN-CONTAINING PROTEIN"/>
    <property type="match status" value="1"/>
</dbReference>
<dbReference type="PANTHER" id="PTHR24050:SF19">
    <property type="entry name" value="NEPHRONECTIN"/>
    <property type="match status" value="1"/>
</dbReference>
<organism evidence="9 10">
    <name type="scientific">Lates japonicus</name>
    <name type="common">Japanese lates</name>
    <dbReference type="NCBI Taxonomy" id="270547"/>
    <lineage>
        <taxon>Eukaryota</taxon>
        <taxon>Metazoa</taxon>
        <taxon>Chordata</taxon>
        <taxon>Craniata</taxon>
        <taxon>Vertebrata</taxon>
        <taxon>Euteleostomi</taxon>
        <taxon>Actinopterygii</taxon>
        <taxon>Neopterygii</taxon>
        <taxon>Teleostei</taxon>
        <taxon>Neoteleostei</taxon>
        <taxon>Acanthomorphata</taxon>
        <taxon>Carangaria</taxon>
        <taxon>Carangaria incertae sedis</taxon>
        <taxon>Centropomidae</taxon>
        <taxon>Lates</taxon>
    </lineage>
</organism>
<dbReference type="InterPro" id="IPR018097">
    <property type="entry name" value="EGF_Ca-bd_CS"/>
</dbReference>
<dbReference type="PROSITE" id="PS50026">
    <property type="entry name" value="EGF_3"/>
    <property type="match status" value="2"/>
</dbReference>
<keyword evidence="4" id="KW-1015">Disulfide bond</keyword>
<dbReference type="Pfam" id="PF12947">
    <property type="entry name" value="EGF_3"/>
    <property type="match status" value="1"/>
</dbReference>
<gene>
    <name evidence="9" type="ORF">AKAME5_000508600</name>
</gene>
<dbReference type="Pfam" id="PF07645">
    <property type="entry name" value="EGF_CA"/>
    <property type="match status" value="2"/>
</dbReference>
<dbReference type="InterPro" id="IPR009030">
    <property type="entry name" value="Growth_fac_rcpt_cys_sf"/>
</dbReference>
<dbReference type="PROSITE" id="PS01186">
    <property type="entry name" value="EGF_2"/>
    <property type="match status" value="1"/>
</dbReference>
<evidence type="ECO:0000259" key="8">
    <source>
        <dbReference type="PROSITE" id="PS50026"/>
    </source>
</evidence>